<proteinExistence type="predicted"/>
<gene>
    <name evidence="1" type="ORF">ZIOFF_053090</name>
</gene>
<dbReference type="Gene3D" id="2.30.240.10">
    <property type="entry name" value="At5g01610-like"/>
    <property type="match status" value="1"/>
</dbReference>
<dbReference type="EMBL" id="JACMSC010000015">
    <property type="protein sequence ID" value="KAG6484570.1"/>
    <property type="molecule type" value="Genomic_DNA"/>
</dbReference>
<evidence type="ECO:0000313" key="2">
    <source>
        <dbReference type="Proteomes" id="UP000734854"/>
    </source>
</evidence>
<reference evidence="1 2" key="1">
    <citation type="submission" date="2020-08" db="EMBL/GenBank/DDBJ databases">
        <title>Plant Genome Project.</title>
        <authorList>
            <person name="Zhang R.-G."/>
        </authorList>
    </citation>
    <scope>NUCLEOTIDE SEQUENCE [LARGE SCALE GENOMIC DNA]</scope>
    <source>
        <tissue evidence="1">Rhizome</tissue>
    </source>
</reference>
<name>A0A8J5FDY3_ZINOF</name>
<comment type="caution">
    <text evidence="1">The sequence shown here is derived from an EMBL/GenBank/DDBJ whole genome shotgun (WGS) entry which is preliminary data.</text>
</comment>
<dbReference type="Proteomes" id="UP000734854">
    <property type="component" value="Unassembled WGS sequence"/>
</dbReference>
<accession>A0A8J5FDY3</accession>
<protein>
    <submittedName>
        <fullName evidence="1">Uncharacterized protein</fullName>
    </submittedName>
</protein>
<dbReference type="AlphaFoldDB" id="A0A8J5FDY3"/>
<dbReference type="PANTHER" id="PTHR31676:SF191">
    <property type="entry name" value="OS07G0120650 PROTEIN"/>
    <property type="match status" value="1"/>
</dbReference>
<dbReference type="InterPro" id="IPR007493">
    <property type="entry name" value="DUF538"/>
</dbReference>
<evidence type="ECO:0000313" key="1">
    <source>
        <dbReference type="EMBL" id="KAG6484570.1"/>
    </source>
</evidence>
<organism evidence="1 2">
    <name type="scientific">Zingiber officinale</name>
    <name type="common">Ginger</name>
    <name type="synonym">Amomum zingiber</name>
    <dbReference type="NCBI Taxonomy" id="94328"/>
    <lineage>
        <taxon>Eukaryota</taxon>
        <taxon>Viridiplantae</taxon>
        <taxon>Streptophyta</taxon>
        <taxon>Embryophyta</taxon>
        <taxon>Tracheophyta</taxon>
        <taxon>Spermatophyta</taxon>
        <taxon>Magnoliopsida</taxon>
        <taxon>Liliopsida</taxon>
        <taxon>Zingiberales</taxon>
        <taxon>Zingiberaceae</taxon>
        <taxon>Zingiber</taxon>
    </lineage>
</organism>
<dbReference type="Pfam" id="PF04398">
    <property type="entry name" value="DUF538"/>
    <property type="match status" value="1"/>
</dbReference>
<keyword evidence="2" id="KW-1185">Reference proteome</keyword>
<sequence length="154" mass="17526">MPLREALAFTPTMAMELIEKYRDGAEIYSGDAICKEKTIEAMVELCLPTGLLPLEDMVEVGYNREHSFMWLTQKKKKEHMFKKIKQLVSYATEVTAFVEERKLKKITGVKARELLIWLTVVEVFIGDPLSGKITFKTGTGLSDTFPVSAFELEK</sequence>
<dbReference type="PANTHER" id="PTHR31676">
    <property type="entry name" value="T31J12.3 PROTEIN-RELATED"/>
    <property type="match status" value="1"/>
</dbReference>
<dbReference type="InterPro" id="IPR036758">
    <property type="entry name" value="At5g01610-like"/>
</dbReference>
<dbReference type="SUPFAM" id="SSF141562">
    <property type="entry name" value="At5g01610-like"/>
    <property type="match status" value="1"/>
</dbReference>